<dbReference type="Gene3D" id="3.40.50.10880">
    <property type="entry name" value="Uncharacterised protein PF01937, DUF89, domain 3"/>
    <property type="match status" value="1"/>
</dbReference>
<evidence type="ECO:0000259" key="1">
    <source>
        <dbReference type="Pfam" id="PF01937"/>
    </source>
</evidence>
<keyword evidence="3" id="KW-1185">Reference proteome</keyword>
<dbReference type="STRING" id="1577791.Mpt1_c11590"/>
<organism evidence="2 3">
    <name type="scientific">Candidatus Methanoplasma termitum</name>
    <dbReference type="NCBI Taxonomy" id="1577791"/>
    <lineage>
        <taxon>Archaea</taxon>
        <taxon>Methanobacteriati</taxon>
        <taxon>Thermoplasmatota</taxon>
        <taxon>Thermoplasmata</taxon>
        <taxon>Methanomassiliicoccales</taxon>
        <taxon>Methanomassiliicoccaceae</taxon>
        <taxon>Candidatus Methanoplasma</taxon>
    </lineage>
</organism>
<dbReference type="KEGG" id="mear:Mpt1_c11590"/>
<proteinExistence type="predicted"/>
<dbReference type="AlphaFoldDB" id="A0A0A7LHN6"/>
<feature type="domain" description="Damage-control phosphatase ARMT1-like metal-binding" evidence="1">
    <location>
        <begin position="20"/>
        <end position="299"/>
    </location>
</feature>
<dbReference type="SUPFAM" id="SSF111321">
    <property type="entry name" value="AF1104-like"/>
    <property type="match status" value="1"/>
</dbReference>
<sequence>MYKDKTIISFPNVRCSMKHAPECIPCLMGRVLFQSRLPNNGKEEASCEAALKKFAETISVEPNSARLATLVHRSSYDALGVSDPYRDLKVRADIAAMKYDSRVREYIQNSDDIFKAAVKVAILGNIMDFGAGIAIESPEEFDSVFESLLKMELAIDDTGMMKEIINSKGTVVYIFDNCGETVFDIPLIQQIRAMGCRVVGVVRGEPILNDVTLEDAQRIGLEDQLDRLLTTGAFAIGVDMRKIGGETKKELEAASMIIAKGMANFESLGEERLQPTAFLLKAKCTPVAAEIGTQVGSNVAKMVIRT</sequence>
<dbReference type="InterPro" id="IPR002791">
    <property type="entry name" value="ARMT1-like_metal-bd"/>
</dbReference>
<reference evidence="2 3" key="1">
    <citation type="journal article" date="2014" name="Appl. Environ. Microbiol.">
        <title>Comparative Genome Analysis of 'Candidatus Methanoplasma termitum' Indicates a New Mode of Energy Metabolism in the Seventh Order of Methanogens.</title>
        <authorList>
            <person name="Lang K."/>
            <person name="Schuldes J."/>
            <person name="Klingl A."/>
            <person name="Poehlein A."/>
            <person name="Daniel R."/>
            <person name="Brune A."/>
        </authorList>
    </citation>
    <scope>NUCLEOTIDE SEQUENCE [LARGE SCALE GENOMIC DNA]</scope>
    <source>
        <strain evidence="3">Mpt1</strain>
    </source>
</reference>
<dbReference type="HOGENOM" id="CLU_071520_1_0_2"/>
<dbReference type="Pfam" id="PF01937">
    <property type="entry name" value="ARMT1-like_dom"/>
    <property type="match status" value="1"/>
</dbReference>
<dbReference type="Gene3D" id="1.10.8.380">
    <property type="entry name" value="Uncharacterised protein PF01937, DUF89, domain 1"/>
    <property type="match status" value="1"/>
</dbReference>
<gene>
    <name evidence="2" type="ORF">Mpt1_c11590</name>
</gene>
<name>A0A0A7LHN6_9ARCH</name>
<dbReference type="EMBL" id="CP010070">
    <property type="protein sequence ID" value="AIZ57021.1"/>
    <property type="molecule type" value="Genomic_DNA"/>
</dbReference>
<dbReference type="InterPro" id="IPR036075">
    <property type="entry name" value="ARMT-1-like_metal-bd_sf"/>
</dbReference>
<dbReference type="Proteomes" id="UP000030787">
    <property type="component" value="Chromosome"/>
</dbReference>
<protein>
    <recommendedName>
        <fullName evidence="1">Damage-control phosphatase ARMT1-like metal-binding domain-containing protein</fullName>
    </recommendedName>
</protein>
<dbReference type="InterPro" id="IPR014444">
    <property type="entry name" value="PH1575-like"/>
</dbReference>
<evidence type="ECO:0000313" key="3">
    <source>
        <dbReference type="Proteomes" id="UP000030787"/>
    </source>
</evidence>
<accession>A0A0A7LHN6</accession>
<evidence type="ECO:0000313" key="2">
    <source>
        <dbReference type="EMBL" id="AIZ57021.1"/>
    </source>
</evidence>
<dbReference type="PIRSF" id="PIRSF006593">
    <property type="entry name" value="UCP006593"/>
    <property type="match status" value="1"/>
</dbReference>
<dbReference type="Gene3D" id="1.10.285.20">
    <property type="entry name" value="Uncharacterised protein PF01937, DUF89, domain 2"/>
    <property type="match status" value="1"/>
</dbReference>